<dbReference type="GO" id="GO:0003700">
    <property type="term" value="F:DNA-binding transcription factor activity"/>
    <property type="evidence" value="ECO:0007669"/>
    <property type="project" value="InterPro"/>
</dbReference>
<dbReference type="InterPro" id="IPR018060">
    <property type="entry name" value="HTH_AraC"/>
</dbReference>
<evidence type="ECO:0000256" key="2">
    <source>
        <dbReference type="ARBA" id="ARBA00023015"/>
    </source>
</evidence>
<evidence type="ECO:0000256" key="1">
    <source>
        <dbReference type="ARBA" id="ARBA00022491"/>
    </source>
</evidence>
<dbReference type="InterPro" id="IPR003313">
    <property type="entry name" value="AraC-bd"/>
</dbReference>
<dbReference type="GO" id="GO:0043565">
    <property type="term" value="F:sequence-specific DNA binding"/>
    <property type="evidence" value="ECO:0007669"/>
    <property type="project" value="InterPro"/>
</dbReference>
<proteinExistence type="predicted"/>
<evidence type="ECO:0000256" key="4">
    <source>
        <dbReference type="ARBA" id="ARBA00023163"/>
    </source>
</evidence>
<dbReference type="InterPro" id="IPR018062">
    <property type="entry name" value="HTH_AraC-typ_CS"/>
</dbReference>
<keyword evidence="1" id="KW-0678">Repressor</keyword>
<accession>A0A975XVC5</accession>
<dbReference type="EMBL" id="CP064782">
    <property type="protein sequence ID" value="QWT49665.1"/>
    <property type="molecule type" value="Genomic_DNA"/>
</dbReference>
<feature type="domain" description="HTH araC/xylS-type" evidence="5">
    <location>
        <begin position="160"/>
        <end position="256"/>
    </location>
</feature>
<dbReference type="KEGG" id="aiq:Azoinq_03370"/>
<dbReference type="RefSeq" id="WP_216126101.1">
    <property type="nucleotide sequence ID" value="NZ_CP064782.1"/>
</dbReference>
<protein>
    <submittedName>
        <fullName evidence="6">Helix-turn-helix transcriptional regulator</fullName>
    </submittedName>
</protein>
<dbReference type="Pfam" id="PF02311">
    <property type="entry name" value="AraC_binding"/>
    <property type="match status" value="1"/>
</dbReference>
<reference evidence="6" key="1">
    <citation type="submission" date="2020-11" db="EMBL/GenBank/DDBJ databases">
        <title>Azospira inquinata sp. nov.</title>
        <authorList>
            <person name="Moe W.M."/>
            <person name="Mikes M.C."/>
        </authorList>
    </citation>
    <scope>NUCLEOTIDE SEQUENCE</scope>
    <source>
        <strain evidence="6">Azo-3</strain>
    </source>
</reference>
<sequence length="256" mass="28183">MAAQERLLPELETLPRPFYSRRESLVVDTWTPPHTHPWGQFSYASRGVLGVRTSAGDFTAPPRYGVWLPPGEGHQVLSHGPTEMRSFYLTPEAARQLPTTCQVLEVTPLARELIRAAGELPVDYEEAGPAGRLVAVLLDQLAALPQAAFTLPMPRDPRLVMLCRALEEAPDDRRPLTAWAAQVGASERTLARRFRQETGMSFREWRQGLRLNLSLAALERGESVTAVALSHGYDSPSAFIAAFRLRFGTTPGSLGG</sequence>
<dbReference type="FunFam" id="1.10.10.60:FF:000132">
    <property type="entry name" value="AraC family transcriptional regulator"/>
    <property type="match status" value="1"/>
</dbReference>
<dbReference type="CDD" id="cd06124">
    <property type="entry name" value="cupin_NimR-like_N"/>
    <property type="match status" value="1"/>
</dbReference>
<keyword evidence="7" id="KW-1185">Reference proteome</keyword>
<evidence type="ECO:0000313" key="7">
    <source>
        <dbReference type="Proteomes" id="UP000683428"/>
    </source>
</evidence>
<name>A0A975XVC5_9RHOO</name>
<keyword evidence="3" id="KW-0238">DNA-binding</keyword>
<dbReference type="Proteomes" id="UP000683428">
    <property type="component" value="Chromosome"/>
</dbReference>
<dbReference type="Pfam" id="PF12833">
    <property type="entry name" value="HTH_18"/>
    <property type="match status" value="1"/>
</dbReference>
<dbReference type="PANTHER" id="PTHR11019">
    <property type="entry name" value="HTH-TYPE TRANSCRIPTIONAL REGULATOR NIMR"/>
    <property type="match status" value="1"/>
</dbReference>
<evidence type="ECO:0000259" key="5">
    <source>
        <dbReference type="PROSITE" id="PS01124"/>
    </source>
</evidence>
<evidence type="ECO:0000313" key="6">
    <source>
        <dbReference type="EMBL" id="QWT49665.1"/>
    </source>
</evidence>
<gene>
    <name evidence="6" type="ORF">Azoinq_03370</name>
</gene>
<dbReference type="PROSITE" id="PS00041">
    <property type="entry name" value="HTH_ARAC_FAMILY_1"/>
    <property type="match status" value="1"/>
</dbReference>
<dbReference type="SMART" id="SM00342">
    <property type="entry name" value="HTH_ARAC"/>
    <property type="match status" value="1"/>
</dbReference>
<organism evidence="6 7">
    <name type="scientific">Azospira inquinata</name>
    <dbReference type="NCBI Taxonomy" id="2785627"/>
    <lineage>
        <taxon>Bacteria</taxon>
        <taxon>Pseudomonadati</taxon>
        <taxon>Pseudomonadota</taxon>
        <taxon>Betaproteobacteria</taxon>
        <taxon>Rhodocyclales</taxon>
        <taxon>Rhodocyclaceae</taxon>
        <taxon>Azospira</taxon>
    </lineage>
</organism>
<keyword evidence="2" id="KW-0805">Transcription regulation</keyword>
<keyword evidence="4" id="KW-0804">Transcription</keyword>
<evidence type="ECO:0000256" key="3">
    <source>
        <dbReference type="ARBA" id="ARBA00023125"/>
    </source>
</evidence>
<dbReference type="PANTHER" id="PTHR11019:SF159">
    <property type="entry name" value="TRANSCRIPTIONAL REGULATOR-RELATED"/>
    <property type="match status" value="1"/>
</dbReference>
<dbReference type="PROSITE" id="PS01124">
    <property type="entry name" value="HTH_ARAC_FAMILY_2"/>
    <property type="match status" value="1"/>
</dbReference>
<dbReference type="AlphaFoldDB" id="A0A975XVC5"/>